<evidence type="ECO:0000313" key="1">
    <source>
        <dbReference type="EMBL" id="RXG28700.1"/>
    </source>
</evidence>
<reference evidence="1 4" key="3">
    <citation type="submission" date="2018-07" db="EMBL/GenBank/DDBJ databases">
        <title>Leeuwenhoekiella genomics.</title>
        <authorList>
            <person name="Tahon G."/>
            <person name="Willems A."/>
        </authorList>
    </citation>
    <scope>NUCLEOTIDE SEQUENCE [LARGE SCALE GENOMIC DNA]</scope>
    <source>
        <strain evidence="1 4">LMG 24856</strain>
    </source>
</reference>
<organism evidence="2 3">
    <name type="scientific">Leeuwenhoekiella palythoae</name>
    <dbReference type="NCBI Taxonomy" id="573501"/>
    <lineage>
        <taxon>Bacteria</taxon>
        <taxon>Pseudomonadati</taxon>
        <taxon>Bacteroidota</taxon>
        <taxon>Flavobacteriia</taxon>
        <taxon>Flavobacteriales</taxon>
        <taxon>Flavobacteriaceae</taxon>
        <taxon>Leeuwenhoekiella</taxon>
    </lineage>
</organism>
<evidence type="ECO:0000313" key="2">
    <source>
        <dbReference type="EMBL" id="SHH48580.1"/>
    </source>
</evidence>
<name>A0A1M5TD96_9FLAO</name>
<protein>
    <submittedName>
        <fullName evidence="2">CarboxypepD_reg-like domain-containing protein</fullName>
    </submittedName>
    <submittedName>
        <fullName evidence="1">Carboxypeptidase-like protein</fullName>
    </submittedName>
</protein>
<dbReference type="EMBL" id="FQXT01000001">
    <property type="protein sequence ID" value="SHH48580.1"/>
    <property type="molecule type" value="Genomic_DNA"/>
</dbReference>
<dbReference type="Proteomes" id="UP000184240">
    <property type="component" value="Unassembled WGS sequence"/>
</dbReference>
<dbReference type="STRING" id="573501.SAMN04487999_0313"/>
<sequence length="333" mass="38560">MHYRFLLLVILSGSLFGQQRLEGYVYSAKDSTVLEAASIYFDGTTVGTITNKNGHYSIPVQEGITSPLVITMMGYAPVYLNKFANGAMPPVYLSEKTETLDQVFLETDPWSRQRKLDVFRTQFLGNSSEAQKCRILNEDALGLHYSPSKLKLSAWANEPLIIENKHLGYTIRYTLTDFYVAYDKGRSTEYPIMNMVYYEGFSFFQELKEKTRRKFLKNREDSYNGSVLHFMRALAQKQLHENNFRIFYKKFETPPYLHFEFRKILDRTYVKLDVETLSILYDNAEQSSIQANETFVIDAFGNHSPPSAVIMSGAMSYRRFAFTLPLDYKLQSQ</sequence>
<dbReference type="Gene3D" id="2.60.40.1120">
    <property type="entry name" value="Carboxypeptidase-like, regulatory domain"/>
    <property type="match status" value="1"/>
</dbReference>
<keyword evidence="4" id="KW-1185">Reference proteome</keyword>
<accession>A0A1M5TD96</accession>
<proteinExistence type="predicted"/>
<dbReference type="OrthoDB" id="1223654at2"/>
<dbReference type="AlphaFoldDB" id="A0A1M5TD96"/>
<dbReference type="InterPro" id="IPR008969">
    <property type="entry name" value="CarboxyPept-like_regulatory"/>
</dbReference>
<reference evidence="3" key="1">
    <citation type="submission" date="2016-11" db="EMBL/GenBank/DDBJ databases">
        <authorList>
            <person name="Varghese N."/>
            <person name="Submissions S."/>
        </authorList>
    </citation>
    <scope>NUCLEOTIDE SEQUENCE [LARGE SCALE GENOMIC DNA]</scope>
    <source>
        <strain evidence="3">DSM 19859</strain>
    </source>
</reference>
<reference evidence="2" key="2">
    <citation type="submission" date="2016-11" db="EMBL/GenBank/DDBJ databases">
        <authorList>
            <person name="Jaros S."/>
            <person name="Januszkiewicz K."/>
            <person name="Wedrychowicz H."/>
        </authorList>
    </citation>
    <scope>NUCLEOTIDE SEQUENCE [LARGE SCALE GENOMIC DNA]</scope>
    <source>
        <strain evidence="2">DSM 19859</strain>
    </source>
</reference>
<dbReference type="SUPFAM" id="SSF49464">
    <property type="entry name" value="Carboxypeptidase regulatory domain-like"/>
    <property type="match status" value="1"/>
</dbReference>
<dbReference type="EMBL" id="QOVN01000004">
    <property type="protein sequence ID" value="RXG28700.1"/>
    <property type="molecule type" value="Genomic_DNA"/>
</dbReference>
<dbReference type="Proteomes" id="UP000290037">
    <property type="component" value="Unassembled WGS sequence"/>
</dbReference>
<gene>
    <name evidence="1" type="ORF">DSM01_2161</name>
    <name evidence="2" type="ORF">SAMN04487999_0313</name>
</gene>
<dbReference type="Pfam" id="PF13715">
    <property type="entry name" value="CarbopepD_reg_2"/>
    <property type="match status" value="1"/>
</dbReference>
<evidence type="ECO:0000313" key="3">
    <source>
        <dbReference type="Proteomes" id="UP000184240"/>
    </source>
</evidence>
<dbReference type="RefSeq" id="WP_072979628.1">
    <property type="nucleotide sequence ID" value="NZ_FQXT01000001.1"/>
</dbReference>
<evidence type="ECO:0000313" key="4">
    <source>
        <dbReference type="Proteomes" id="UP000290037"/>
    </source>
</evidence>